<organism evidence="6 7">
    <name type="scientific">Streptomyces pulveraceus</name>
    <dbReference type="NCBI Taxonomy" id="68258"/>
    <lineage>
        <taxon>Bacteria</taxon>
        <taxon>Bacillati</taxon>
        <taxon>Actinomycetota</taxon>
        <taxon>Actinomycetes</taxon>
        <taxon>Kitasatosporales</taxon>
        <taxon>Streptomycetaceae</taxon>
        <taxon>Streptomyces</taxon>
    </lineage>
</organism>
<evidence type="ECO:0000259" key="5">
    <source>
        <dbReference type="PROSITE" id="PS51891"/>
    </source>
</evidence>
<dbReference type="PANTHER" id="PTHR33337">
    <property type="entry name" value="GFA DOMAIN-CONTAINING PROTEIN"/>
    <property type="match status" value="1"/>
</dbReference>
<keyword evidence="4" id="KW-0456">Lyase</keyword>
<dbReference type="RefSeq" id="WP_344516492.1">
    <property type="nucleotide sequence ID" value="NZ_BAAATU010000040.1"/>
</dbReference>
<gene>
    <name evidence="6" type="ORF">ACFP1B_33620</name>
</gene>
<name>A0ABW1GXH5_9ACTN</name>
<evidence type="ECO:0000256" key="4">
    <source>
        <dbReference type="ARBA" id="ARBA00023239"/>
    </source>
</evidence>
<evidence type="ECO:0000256" key="1">
    <source>
        <dbReference type="ARBA" id="ARBA00005495"/>
    </source>
</evidence>
<accession>A0ABW1GXH5</accession>
<keyword evidence="7" id="KW-1185">Reference proteome</keyword>
<evidence type="ECO:0000313" key="6">
    <source>
        <dbReference type="EMBL" id="MFC5918332.1"/>
    </source>
</evidence>
<dbReference type="Gene3D" id="3.90.1590.10">
    <property type="entry name" value="glutathione-dependent formaldehyde- activating enzyme (gfa)"/>
    <property type="match status" value="1"/>
</dbReference>
<proteinExistence type="inferred from homology"/>
<dbReference type="InterPro" id="IPR011057">
    <property type="entry name" value="Mss4-like_sf"/>
</dbReference>
<dbReference type="InterPro" id="IPR006913">
    <property type="entry name" value="CENP-V/GFA"/>
</dbReference>
<evidence type="ECO:0000313" key="7">
    <source>
        <dbReference type="Proteomes" id="UP001596200"/>
    </source>
</evidence>
<comment type="similarity">
    <text evidence="1">Belongs to the Gfa family.</text>
</comment>
<dbReference type="EMBL" id="JBHSPU010000038">
    <property type="protein sequence ID" value="MFC5918332.1"/>
    <property type="molecule type" value="Genomic_DNA"/>
</dbReference>
<dbReference type="Pfam" id="PF04828">
    <property type="entry name" value="GFA"/>
    <property type="match status" value="1"/>
</dbReference>
<sequence length="134" mass="14373">MTDDSTPEVLTGGCLCGHIRFEATGDPYDPHLCSCPHCTRLSGGPFMGWVGFQRTAFTWTGPGMPGSFRSWPTLERWFCPVCATPLGAAGDGEELLGVCLSALDDCDGITPIGHSFRDRTPTWLPPIPSTLPTS</sequence>
<reference evidence="7" key="1">
    <citation type="journal article" date="2019" name="Int. J. Syst. Evol. Microbiol.">
        <title>The Global Catalogue of Microorganisms (GCM) 10K type strain sequencing project: providing services to taxonomists for standard genome sequencing and annotation.</title>
        <authorList>
            <consortium name="The Broad Institute Genomics Platform"/>
            <consortium name="The Broad Institute Genome Sequencing Center for Infectious Disease"/>
            <person name="Wu L."/>
            <person name="Ma J."/>
        </authorList>
    </citation>
    <scope>NUCLEOTIDE SEQUENCE [LARGE SCALE GENOMIC DNA]</scope>
    <source>
        <strain evidence="7">JCM 4147</strain>
    </source>
</reference>
<keyword evidence="2" id="KW-0479">Metal-binding</keyword>
<comment type="caution">
    <text evidence="6">The sequence shown here is derived from an EMBL/GenBank/DDBJ whole genome shotgun (WGS) entry which is preliminary data.</text>
</comment>
<evidence type="ECO:0000256" key="3">
    <source>
        <dbReference type="ARBA" id="ARBA00022833"/>
    </source>
</evidence>
<evidence type="ECO:0000256" key="2">
    <source>
        <dbReference type="ARBA" id="ARBA00022723"/>
    </source>
</evidence>
<dbReference type="PROSITE" id="PS51891">
    <property type="entry name" value="CENP_V_GFA"/>
    <property type="match status" value="1"/>
</dbReference>
<dbReference type="PANTHER" id="PTHR33337:SF40">
    <property type="entry name" value="CENP-V_GFA DOMAIN-CONTAINING PROTEIN-RELATED"/>
    <property type="match status" value="1"/>
</dbReference>
<dbReference type="SUPFAM" id="SSF51316">
    <property type="entry name" value="Mss4-like"/>
    <property type="match status" value="1"/>
</dbReference>
<feature type="domain" description="CENP-V/GFA" evidence="5">
    <location>
        <begin position="10"/>
        <end position="118"/>
    </location>
</feature>
<protein>
    <submittedName>
        <fullName evidence="6">GFA family protein</fullName>
    </submittedName>
</protein>
<dbReference type="Proteomes" id="UP001596200">
    <property type="component" value="Unassembled WGS sequence"/>
</dbReference>
<keyword evidence="3" id="KW-0862">Zinc</keyword>